<comment type="caution">
    <text evidence="1">The sequence shown here is derived from an EMBL/GenBank/DDBJ whole genome shotgun (WGS) entry which is preliminary data.</text>
</comment>
<gene>
    <name evidence="1" type="ORF">RPERSI_LOCUS13868</name>
</gene>
<organism evidence="1 2">
    <name type="scientific">Racocetra persica</name>
    <dbReference type="NCBI Taxonomy" id="160502"/>
    <lineage>
        <taxon>Eukaryota</taxon>
        <taxon>Fungi</taxon>
        <taxon>Fungi incertae sedis</taxon>
        <taxon>Mucoromycota</taxon>
        <taxon>Glomeromycotina</taxon>
        <taxon>Glomeromycetes</taxon>
        <taxon>Diversisporales</taxon>
        <taxon>Gigasporaceae</taxon>
        <taxon>Racocetra</taxon>
    </lineage>
</organism>
<proteinExistence type="predicted"/>
<name>A0ACA9QEC7_9GLOM</name>
<sequence length="70" mass="7939">AGLIFAIDDIKFNDVDGINLNRGIVDDTPTRNIFNNKMFKRNYKLSSKRVDDSLAFINSSDDDMTPNDLI</sequence>
<evidence type="ECO:0000313" key="2">
    <source>
        <dbReference type="Proteomes" id="UP000789920"/>
    </source>
</evidence>
<dbReference type="EMBL" id="CAJVQC010031238">
    <property type="protein sequence ID" value="CAG8747917.1"/>
    <property type="molecule type" value="Genomic_DNA"/>
</dbReference>
<protein>
    <submittedName>
        <fullName evidence="1">4935_t:CDS:1</fullName>
    </submittedName>
</protein>
<keyword evidence="2" id="KW-1185">Reference proteome</keyword>
<accession>A0ACA9QEC7</accession>
<reference evidence="1" key="1">
    <citation type="submission" date="2021-06" db="EMBL/GenBank/DDBJ databases">
        <authorList>
            <person name="Kallberg Y."/>
            <person name="Tangrot J."/>
            <person name="Rosling A."/>
        </authorList>
    </citation>
    <scope>NUCLEOTIDE SEQUENCE</scope>
    <source>
        <strain evidence="1">MA461A</strain>
    </source>
</reference>
<feature type="non-terminal residue" evidence="1">
    <location>
        <position position="1"/>
    </location>
</feature>
<evidence type="ECO:0000313" key="1">
    <source>
        <dbReference type="EMBL" id="CAG8747917.1"/>
    </source>
</evidence>
<dbReference type="Proteomes" id="UP000789920">
    <property type="component" value="Unassembled WGS sequence"/>
</dbReference>
<feature type="non-terminal residue" evidence="1">
    <location>
        <position position="70"/>
    </location>
</feature>